<dbReference type="InterPro" id="IPR004252">
    <property type="entry name" value="Probable_transposase_24"/>
</dbReference>
<sequence>MQMYPAGRGYGGRGDGRHGYGGRGDGRHGYGGRGAGRNSVFMPSTSSVASATSNSDFESPNEPMEESINEHMEEHQQIVGGNPDALDRLDPNGLWFDNDHKVASRVTESIKTFYNGPWTSFSNLPACAPTIWFRNFRHYYRWDPLISQEVKNAFVAEAIKSLRQLASRLGMEADESKTIWCPSDVRQKLLEYKETSKFQEKSTKCSKSRTVGERARTTHAQGSISAKKLKEVMTKELKREVSAAELFQRGHFSKEKKKFVDKQADKVWEKYEMIKRDNNNQDATDNDFFYEAAGGWDAKGRLYGLGCAGELYYVKSKGSDSSKRQRTTYVDLRKRVEDQQQQIEQLRAIVEKLTQNMTPCRPQTTASSLPRSPAPPSGGSRHGHGIAA</sequence>
<gene>
    <name evidence="4" type="primary">LOC110798050</name>
</gene>
<dbReference type="Pfam" id="PF03004">
    <property type="entry name" value="Transposase_24"/>
    <property type="match status" value="1"/>
</dbReference>
<evidence type="ECO:0000256" key="1">
    <source>
        <dbReference type="SAM" id="Coils"/>
    </source>
</evidence>
<feature type="region of interest" description="Disordered" evidence="2">
    <location>
        <begin position="357"/>
        <end position="388"/>
    </location>
</feature>
<accession>A0A9R0J1B9</accession>
<keyword evidence="1" id="KW-0175">Coiled coil</keyword>
<dbReference type="RefSeq" id="XP_021858872.2">
    <property type="nucleotide sequence ID" value="XM_022003180.2"/>
</dbReference>
<dbReference type="KEGG" id="soe:110798050"/>
<dbReference type="GeneID" id="110798050"/>
<organism evidence="3 4">
    <name type="scientific">Spinacia oleracea</name>
    <name type="common">Spinach</name>
    <dbReference type="NCBI Taxonomy" id="3562"/>
    <lineage>
        <taxon>Eukaryota</taxon>
        <taxon>Viridiplantae</taxon>
        <taxon>Streptophyta</taxon>
        <taxon>Embryophyta</taxon>
        <taxon>Tracheophyta</taxon>
        <taxon>Spermatophyta</taxon>
        <taxon>Magnoliopsida</taxon>
        <taxon>eudicotyledons</taxon>
        <taxon>Gunneridae</taxon>
        <taxon>Pentapetalae</taxon>
        <taxon>Caryophyllales</taxon>
        <taxon>Chenopodiaceae</taxon>
        <taxon>Chenopodioideae</taxon>
        <taxon>Anserineae</taxon>
        <taxon>Spinacia</taxon>
    </lineage>
</organism>
<proteinExistence type="predicted"/>
<feature type="region of interest" description="Disordered" evidence="2">
    <location>
        <begin position="1"/>
        <end position="63"/>
    </location>
</feature>
<evidence type="ECO:0000256" key="2">
    <source>
        <dbReference type="SAM" id="MobiDB-lite"/>
    </source>
</evidence>
<evidence type="ECO:0000313" key="4">
    <source>
        <dbReference type="RefSeq" id="XP_021858872.2"/>
    </source>
</evidence>
<reference evidence="4" key="2">
    <citation type="submission" date="2025-08" db="UniProtKB">
        <authorList>
            <consortium name="RefSeq"/>
        </authorList>
    </citation>
    <scope>IDENTIFICATION</scope>
    <source>
        <tissue evidence="4">Leaf</tissue>
    </source>
</reference>
<name>A0A9R0J1B9_SPIOL</name>
<protein>
    <submittedName>
        <fullName evidence="4">Uncharacterized protein isoform X1</fullName>
    </submittedName>
</protein>
<feature type="compositionally biased region" description="Basic and acidic residues" evidence="2">
    <location>
        <begin position="14"/>
        <end position="28"/>
    </location>
</feature>
<evidence type="ECO:0000313" key="3">
    <source>
        <dbReference type="Proteomes" id="UP000813463"/>
    </source>
</evidence>
<dbReference type="AlphaFoldDB" id="A0A9R0J1B9"/>
<keyword evidence="3" id="KW-1185">Reference proteome</keyword>
<feature type="compositionally biased region" description="Low complexity" evidence="2">
    <location>
        <begin position="44"/>
        <end position="55"/>
    </location>
</feature>
<dbReference type="Proteomes" id="UP000813463">
    <property type="component" value="Chromosome 2"/>
</dbReference>
<reference evidence="3" key="1">
    <citation type="journal article" date="2021" name="Nat. Commun.">
        <title>Genomic analyses provide insights into spinach domestication and the genetic basis of agronomic traits.</title>
        <authorList>
            <person name="Cai X."/>
            <person name="Sun X."/>
            <person name="Xu C."/>
            <person name="Sun H."/>
            <person name="Wang X."/>
            <person name="Ge C."/>
            <person name="Zhang Z."/>
            <person name="Wang Q."/>
            <person name="Fei Z."/>
            <person name="Jiao C."/>
            <person name="Wang Q."/>
        </authorList>
    </citation>
    <scope>NUCLEOTIDE SEQUENCE [LARGE SCALE GENOMIC DNA]</scope>
    <source>
        <strain evidence="3">cv. Varoflay</strain>
    </source>
</reference>
<feature type="coiled-coil region" evidence="1">
    <location>
        <begin position="329"/>
        <end position="356"/>
    </location>
</feature>